<evidence type="ECO:0000313" key="1">
    <source>
        <dbReference type="EMBL" id="GAA2208086.1"/>
    </source>
</evidence>
<dbReference type="EMBL" id="BAAAQX010000008">
    <property type="protein sequence ID" value="GAA2208086.1"/>
    <property type="molecule type" value="Genomic_DNA"/>
</dbReference>
<protein>
    <submittedName>
        <fullName evidence="1">Uncharacterized protein</fullName>
    </submittedName>
</protein>
<keyword evidence="2" id="KW-1185">Reference proteome</keyword>
<reference evidence="2" key="1">
    <citation type="journal article" date="2019" name="Int. J. Syst. Evol. Microbiol.">
        <title>The Global Catalogue of Microorganisms (GCM) 10K type strain sequencing project: providing services to taxonomists for standard genome sequencing and annotation.</title>
        <authorList>
            <consortium name="The Broad Institute Genomics Platform"/>
            <consortium name="The Broad Institute Genome Sequencing Center for Infectious Disease"/>
            <person name="Wu L."/>
            <person name="Ma J."/>
        </authorList>
    </citation>
    <scope>NUCLEOTIDE SEQUENCE [LARGE SCALE GENOMIC DNA]</scope>
    <source>
        <strain evidence="2">JCM 16114</strain>
    </source>
</reference>
<accession>A0ABP5PAT0</accession>
<sequence>MLHRMVDALARRLSDDPAGLVHVEPLRQHLRDAMNIAIAINQDKPGGYSFGELAKILGMRRESVYDRALKGRSLTAAMRARLGVINLREHRKARLQRAALPERHVAEGRHRACSAQGPGIAPAHLENRRAFTLE</sequence>
<organism evidence="1 2">
    <name type="scientific">Nonomuraea monospora</name>
    <dbReference type="NCBI Taxonomy" id="568818"/>
    <lineage>
        <taxon>Bacteria</taxon>
        <taxon>Bacillati</taxon>
        <taxon>Actinomycetota</taxon>
        <taxon>Actinomycetes</taxon>
        <taxon>Streptosporangiales</taxon>
        <taxon>Streptosporangiaceae</taxon>
        <taxon>Nonomuraea</taxon>
    </lineage>
</organism>
<evidence type="ECO:0000313" key="2">
    <source>
        <dbReference type="Proteomes" id="UP001499843"/>
    </source>
</evidence>
<gene>
    <name evidence="1" type="ORF">GCM10009850_035440</name>
</gene>
<dbReference type="Proteomes" id="UP001499843">
    <property type="component" value="Unassembled WGS sequence"/>
</dbReference>
<comment type="caution">
    <text evidence="1">The sequence shown here is derived from an EMBL/GenBank/DDBJ whole genome shotgun (WGS) entry which is preliminary data.</text>
</comment>
<proteinExistence type="predicted"/>
<name>A0ABP5PAT0_9ACTN</name>